<evidence type="ECO:0000313" key="1">
    <source>
        <dbReference type="EMBL" id="AFI84860.1"/>
    </source>
</evidence>
<accession>I1XKE1</accession>
<proteinExistence type="predicted"/>
<gene>
    <name evidence="1" type="ordered locus">Q7A_2044</name>
</gene>
<keyword evidence="2" id="KW-1185">Reference proteome</keyword>
<name>I1XKE1_METNJ</name>
<protein>
    <submittedName>
        <fullName evidence="1">Uncharacterized protein</fullName>
    </submittedName>
</protein>
<reference evidence="1 2" key="2">
    <citation type="journal article" date="2013" name="Int. J. Syst. Evol. Microbiol.">
        <title>Methylophaga nitratireducenticrescens sp. nov. and Methylophaga frappieri sp. nov., isolated from the biofilm of the methanol-fed denitrification system treating the seawater at the Montreal Biodome.</title>
        <authorList>
            <person name="Villeneuve C."/>
            <person name="Martineau C."/>
            <person name="Mauffrey F."/>
            <person name="Villemur R."/>
        </authorList>
    </citation>
    <scope>NUCLEOTIDE SEQUENCE [LARGE SCALE GENOMIC DNA]</scope>
    <source>
        <strain evidence="1 2">JAM1</strain>
    </source>
</reference>
<dbReference type="HOGENOM" id="CLU_3330020_0_0_6"/>
<reference evidence="1 2" key="1">
    <citation type="journal article" date="2012" name="J. Bacteriol.">
        <title>Complete genome sequences of Methylophaga sp. strain JAM1 and Methylophaga sp. strain JAM7.</title>
        <authorList>
            <person name="Villeneuve C."/>
            <person name="Martineau C."/>
            <person name="Mauffrey F."/>
            <person name="Villemur R."/>
        </authorList>
    </citation>
    <scope>NUCLEOTIDE SEQUENCE [LARGE SCALE GENOMIC DNA]</scope>
    <source>
        <strain evidence="1 2">JAM1</strain>
    </source>
</reference>
<dbReference type="AlphaFoldDB" id="I1XKE1"/>
<sequence length="38" mass="4536">MQFFLQPSFNLIIMTIKNVLSDEQNVRSERNERPVNNI</sequence>
<dbReference type="Proteomes" id="UP000009144">
    <property type="component" value="Chromosome"/>
</dbReference>
<evidence type="ECO:0000313" key="2">
    <source>
        <dbReference type="Proteomes" id="UP000009144"/>
    </source>
</evidence>
<dbReference type="PATRIC" id="fig|754476.3.peg.2021"/>
<dbReference type="EMBL" id="CP003390">
    <property type="protein sequence ID" value="AFI84860.1"/>
    <property type="molecule type" value="Genomic_DNA"/>
</dbReference>
<dbReference type="STRING" id="754476.Q7A_2044"/>
<organism evidence="1 2">
    <name type="scientific">Methylophaga nitratireducenticrescens</name>
    <dbReference type="NCBI Taxonomy" id="754476"/>
    <lineage>
        <taxon>Bacteria</taxon>
        <taxon>Pseudomonadati</taxon>
        <taxon>Pseudomonadota</taxon>
        <taxon>Gammaproteobacteria</taxon>
        <taxon>Thiotrichales</taxon>
        <taxon>Piscirickettsiaceae</taxon>
        <taxon>Methylophaga</taxon>
    </lineage>
</organism>